<sequence length="560" mass="62953">MSDFGDDIDDELLALATEDSDKKRKRKQSSGAGGSLGGNAGGTKRRKAEASRGSYDTPESEEDEDNSDPYPLEGKYKDEEDRKWLMSLPEIERERILADRADQKQQLEDEKILSQMVREQRGAVTANGEDDRVSAAAKRQHTARGSTKEKIKKLDELKAKRKAKDEKKKSRQQSPKRERSSSPMDMEISDEESEDGQITRDDEEEEKERKLLDKLNGGSRKPEEEDQPATLADLEKCRITRDKLVKNCVAPWFDEYVQGAYVRFLVGSEAGISIYRICEIANLAADQVKPYKIDDRTMNQALELKVGKSSRIWPMEKVSNGPFTEKEFRWFESTLKTEKIKIPTKKQLERKVEQMEKLVTQPVTESDITAMLARKSQLSKNKSVTSVTMERSRLTQARTLAQRRMDFTEVAEINKKLEELNARAEGGHVLPAVTEAEDKLAKVNERNRKANLDAVRRAELAEAERKRKERKLAAMQGGELKVPTPHDPSARLKIVPRVFAAATPTGSRPGTPSGLTPTLGPTTKAPDVRQMSPLPPALCSKSPQPAKTTFVDVEVDLGDF</sequence>
<keyword evidence="5" id="KW-0175">Coiled coil</keyword>
<protein>
    <recommendedName>
        <fullName evidence="7">Plus3 domain-containing protein</fullName>
    </recommendedName>
</protein>
<dbReference type="FunCoup" id="A0A0C2SS55">
    <property type="interactions" value="689"/>
</dbReference>
<proteinExistence type="predicted"/>
<feature type="region of interest" description="Disordered" evidence="6">
    <location>
        <begin position="502"/>
        <end position="544"/>
    </location>
</feature>
<dbReference type="HOGENOM" id="CLU_036626_0_0_1"/>
<keyword evidence="4" id="KW-0539">Nucleus</keyword>
<evidence type="ECO:0000256" key="1">
    <source>
        <dbReference type="ARBA" id="ARBA00004123"/>
    </source>
</evidence>
<feature type="compositionally biased region" description="Acidic residues" evidence="6">
    <location>
        <begin position="58"/>
        <end position="67"/>
    </location>
</feature>
<feature type="compositionally biased region" description="Basic and acidic residues" evidence="6">
    <location>
        <begin position="146"/>
        <end position="168"/>
    </location>
</feature>
<dbReference type="Pfam" id="PF03126">
    <property type="entry name" value="Plus-3"/>
    <property type="match status" value="1"/>
</dbReference>
<evidence type="ECO:0000313" key="8">
    <source>
        <dbReference type="EMBL" id="KIL66145.1"/>
    </source>
</evidence>
<dbReference type="OrthoDB" id="166375at2759"/>
<keyword evidence="2" id="KW-0805">Transcription regulation</keyword>
<evidence type="ECO:0000256" key="5">
    <source>
        <dbReference type="SAM" id="Coils"/>
    </source>
</evidence>
<feature type="region of interest" description="Disordered" evidence="6">
    <location>
        <begin position="15"/>
        <end position="229"/>
    </location>
</feature>
<evidence type="ECO:0000313" key="9">
    <source>
        <dbReference type="Proteomes" id="UP000054549"/>
    </source>
</evidence>
<reference evidence="8 9" key="1">
    <citation type="submission" date="2014-04" db="EMBL/GenBank/DDBJ databases">
        <title>Evolutionary Origins and Diversification of the Mycorrhizal Mutualists.</title>
        <authorList>
            <consortium name="DOE Joint Genome Institute"/>
            <consortium name="Mycorrhizal Genomics Consortium"/>
            <person name="Kohler A."/>
            <person name="Kuo A."/>
            <person name="Nagy L.G."/>
            <person name="Floudas D."/>
            <person name="Copeland A."/>
            <person name="Barry K.W."/>
            <person name="Cichocki N."/>
            <person name="Veneault-Fourrey C."/>
            <person name="LaButti K."/>
            <person name="Lindquist E.A."/>
            <person name="Lipzen A."/>
            <person name="Lundell T."/>
            <person name="Morin E."/>
            <person name="Murat C."/>
            <person name="Riley R."/>
            <person name="Ohm R."/>
            <person name="Sun H."/>
            <person name="Tunlid A."/>
            <person name="Henrissat B."/>
            <person name="Grigoriev I.V."/>
            <person name="Hibbett D.S."/>
            <person name="Martin F."/>
        </authorList>
    </citation>
    <scope>NUCLEOTIDE SEQUENCE [LARGE SCALE GENOMIC DNA]</scope>
    <source>
        <strain evidence="8 9">Koide BX008</strain>
    </source>
</reference>
<feature type="compositionally biased region" description="Gly residues" evidence="6">
    <location>
        <begin position="31"/>
        <end position="41"/>
    </location>
</feature>
<dbReference type="GO" id="GO:0016593">
    <property type="term" value="C:Cdc73/Paf1 complex"/>
    <property type="evidence" value="ECO:0007669"/>
    <property type="project" value="TreeGrafter"/>
</dbReference>
<evidence type="ECO:0000256" key="2">
    <source>
        <dbReference type="ARBA" id="ARBA00023015"/>
    </source>
</evidence>
<dbReference type="EMBL" id="KN818238">
    <property type="protein sequence ID" value="KIL66145.1"/>
    <property type="molecule type" value="Genomic_DNA"/>
</dbReference>
<dbReference type="InParanoid" id="A0A0C2SS55"/>
<dbReference type="InterPro" id="IPR004343">
    <property type="entry name" value="Plus-3_dom"/>
</dbReference>
<dbReference type="PROSITE" id="PS51360">
    <property type="entry name" value="PLUS3"/>
    <property type="match status" value="1"/>
</dbReference>
<gene>
    <name evidence="8" type="ORF">M378DRAFT_75830</name>
</gene>
<feature type="coiled-coil region" evidence="5">
    <location>
        <begin position="433"/>
        <end position="478"/>
    </location>
</feature>
<dbReference type="PANTHER" id="PTHR13115:SF8">
    <property type="entry name" value="RNA POLYMERASE-ASSOCIATED PROTEIN RTF1 HOMOLOG"/>
    <property type="match status" value="1"/>
</dbReference>
<dbReference type="SMART" id="SM00719">
    <property type="entry name" value="Plus3"/>
    <property type="match status" value="1"/>
</dbReference>
<organism evidence="8 9">
    <name type="scientific">Amanita muscaria (strain Koide BX008)</name>
    <dbReference type="NCBI Taxonomy" id="946122"/>
    <lineage>
        <taxon>Eukaryota</taxon>
        <taxon>Fungi</taxon>
        <taxon>Dikarya</taxon>
        <taxon>Basidiomycota</taxon>
        <taxon>Agaricomycotina</taxon>
        <taxon>Agaricomycetes</taxon>
        <taxon>Agaricomycetidae</taxon>
        <taxon>Agaricales</taxon>
        <taxon>Pluteineae</taxon>
        <taxon>Amanitaceae</taxon>
        <taxon>Amanita</taxon>
    </lineage>
</organism>
<keyword evidence="3" id="KW-0804">Transcription</keyword>
<feature type="compositionally biased region" description="Basic and acidic residues" evidence="6">
    <location>
        <begin position="74"/>
        <end position="112"/>
    </location>
</feature>
<evidence type="ECO:0000256" key="4">
    <source>
        <dbReference type="ARBA" id="ARBA00023242"/>
    </source>
</evidence>
<dbReference type="SUPFAM" id="SSF159042">
    <property type="entry name" value="Plus3-like"/>
    <property type="match status" value="1"/>
</dbReference>
<dbReference type="InterPro" id="IPR036128">
    <property type="entry name" value="Plus3-like_sf"/>
</dbReference>
<dbReference type="Proteomes" id="UP000054549">
    <property type="component" value="Unassembled WGS sequence"/>
</dbReference>
<dbReference type="PANTHER" id="PTHR13115">
    <property type="entry name" value="RNA POLYMERASE-ASSOCIATED PROTEIN RTF1 HOMOLOG"/>
    <property type="match status" value="1"/>
</dbReference>
<feature type="compositionally biased region" description="Acidic residues" evidence="6">
    <location>
        <begin position="187"/>
        <end position="206"/>
    </location>
</feature>
<evidence type="ECO:0000256" key="3">
    <source>
        <dbReference type="ARBA" id="ARBA00023163"/>
    </source>
</evidence>
<feature type="compositionally biased region" description="Low complexity" evidence="6">
    <location>
        <begin position="503"/>
        <end position="523"/>
    </location>
</feature>
<evidence type="ECO:0000256" key="6">
    <source>
        <dbReference type="SAM" id="MobiDB-lite"/>
    </source>
</evidence>
<keyword evidence="9" id="KW-1185">Reference proteome</keyword>
<dbReference type="GO" id="GO:1990269">
    <property type="term" value="F:RNA polymerase II C-terminal domain phosphoserine binding"/>
    <property type="evidence" value="ECO:0007669"/>
    <property type="project" value="TreeGrafter"/>
</dbReference>
<dbReference type="STRING" id="946122.A0A0C2SS55"/>
<dbReference type="AlphaFoldDB" id="A0A0C2SS55"/>
<dbReference type="Gene3D" id="3.90.70.200">
    <property type="entry name" value="Plus-3 domain"/>
    <property type="match status" value="1"/>
</dbReference>
<dbReference type="GO" id="GO:0003677">
    <property type="term" value="F:DNA binding"/>
    <property type="evidence" value="ECO:0007669"/>
    <property type="project" value="InterPro"/>
</dbReference>
<evidence type="ECO:0000259" key="7">
    <source>
        <dbReference type="PROSITE" id="PS51360"/>
    </source>
</evidence>
<comment type="subcellular location">
    <subcellularLocation>
        <location evidence="1">Nucleus</location>
    </subcellularLocation>
</comment>
<accession>A0A0C2SS55</accession>
<name>A0A0C2SS55_AMAMK</name>
<feature type="domain" description="Plus3" evidence="7">
    <location>
        <begin position="228"/>
        <end position="360"/>
    </location>
</feature>